<dbReference type="PANTHER" id="PTHR11079">
    <property type="entry name" value="CYTOSINE DEAMINASE FAMILY MEMBER"/>
    <property type="match status" value="1"/>
</dbReference>
<dbReference type="EC" id="3.5.4.33" evidence="7"/>
<keyword evidence="5 7" id="KW-0862">Zinc</keyword>
<dbReference type="Gene3D" id="3.40.140.10">
    <property type="entry name" value="Cytidine Deaminase, domain 2"/>
    <property type="match status" value="1"/>
</dbReference>
<evidence type="ECO:0000256" key="2">
    <source>
        <dbReference type="ARBA" id="ARBA00022694"/>
    </source>
</evidence>
<dbReference type="Pfam" id="PF00383">
    <property type="entry name" value="dCMP_cyt_deam_1"/>
    <property type="match status" value="1"/>
</dbReference>
<feature type="domain" description="CMP/dCMP-type deaminase" evidence="8">
    <location>
        <begin position="24"/>
        <end position="131"/>
    </location>
</feature>
<gene>
    <name evidence="7 9" type="primary">tadA</name>
    <name evidence="9" type="ORF">ANPL_01375</name>
</gene>
<dbReference type="PROSITE" id="PS51747">
    <property type="entry name" value="CYT_DCMP_DEAMINASES_2"/>
    <property type="match status" value="1"/>
</dbReference>
<dbReference type="EMBL" id="CP046391">
    <property type="protein sequence ID" value="QJC27384.1"/>
    <property type="molecule type" value="Genomic_DNA"/>
</dbReference>
<evidence type="ECO:0000313" key="9">
    <source>
        <dbReference type="EMBL" id="QJC27384.1"/>
    </source>
</evidence>
<comment type="catalytic activity">
    <reaction evidence="6 7">
        <text>adenosine(34) in tRNA + H2O + H(+) = inosine(34) in tRNA + NH4(+)</text>
        <dbReference type="Rhea" id="RHEA:43168"/>
        <dbReference type="Rhea" id="RHEA-COMP:10373"/>
        <dbReference type="Rhea" id="RHEA-COMP:10374"/>
        <dbReference type="ChEBI" id="CHEBI:15377"/>
        <dbReference type="ChEBI" id="CHEBI:15378"/>
        <dbReference type="ChEBI" id="CHEBI:28938"/>
        <dbReference type="ChEBI" id="CHEBI:74411"/>
        <dbReference type="ChEBI" id="CHEBI:82852"/>
        <dbReference type="EC" id="3.5.4.33"/>
    </reaction>
</comment>
<dbReference type="InterPro" id="IPR002125">
    <property type="entry name" value="CMP_dCMP_dom"/>
</dbReference>
<dbReference type="GO" id="GO:0008270">
    <property type="term" value="F:zinc ion binding"/>
    <property type="evidence" value="ECO:0007669"/>
    <property type="project" value="UniProtKB-UniRule"/>
</dbReference>
<evidence type="ECO:0000256" key="7">
    <source>
        <dbReference type="HAMAP-Rule" id="MF_00972"/>
    </source>
</evidence>
<evidence type="ECO:0000259" key="8">
    <source>
        <dbReference type="PROSITE" id="PS51747"/>
    </source>
</evidence>
<feature type="binding site" evidence="7">
    <location>
        <position position="73"/>
    </location>
    <ligand>
        <name>Zn(2+)</name>
        <dbReference type="ChEBI" id="CHEBI:29105"/>
        <note>catalytic</note>
    </ligand>
</feature>
<feature type="active site" description="Proton donor" evidence="7">
    <location>
        <position position="75"/>
    </location>
</feature>
<evidence type="ECO:0000256" key="5">
    <source>
        <dbReference type="ARBA" id="ARBA00022833"/>
    </source>
</evidence>
<evidence type="ECO:0000313" key="10">
    <source>
        <dbReference type="Proteomes" id="UP000500930"/>
    </source>
</evidence>
<dbReference type="GO" id="GO:0052717">
    <property type="term" value="F:tRNA-specific adenosine-34 deaminase activity"/>
    <property type="evidence" value="ECO:0007669"/>
    <property type="project" value="UniProtKB-UniRule"/>
</dbReference>
<keyword evidence="3 7" id="KW-0479">Metal-binding</keyword>
<feature type="binding site" evidence="7">
    <location>
        <position position="103"/>
    </location>
    <ligand>
        <name>Zn(2+)</name>
        <dbReference type="ChEBI" id="CHEBI:29105"/>
        <note>catalytic</note>
    </ligand>
</feature>
<organism evidence="9 10">
    <name type="scientific">Anaplasma platys</name>
    <dbReference type="NCBI Taxonomy" id="949"/>
    <lineage>
        <taxon>Bacteria</taxon>
        <taxon>Pseudomonadati</taxon>
        <taxon>Pseudomonadota</taxon>
        <taxon>Alphaproteobacteria</taxon>
        <taxon>Rickettsiales</taxon>
        <taxon>Anaplasmataceae</taxon>
        <taxon>Anaplasma</taxon>
    </lineage>
</organism>
<dbReference type="HAMAP" id="MF_00972">
    <property type="entry name" value="tRNA_aden_deaminase"/>
    <property type="match status" value="1"/>
</dbReference>
<dbReference type="CDD" id="cd01285">
    <property type="entry name" value="nucleoside_deaminase"/>
    <property type="match status" value="1"/>
</dbReference>
<protein>
    <recommendedName>
        <fullName evidence="7">tRNA-specific adenosine deaminase</fullName>
        <ecNumber evidence="7">3.5.4.33</ecNumber>
    </recommendedName>
</protein>
<dbReference type="PANTHER" id="PTHR11079:SF179">
    <property type="entry name" value="TRNA(ADENINE(34)) DEAMINASE, CHLOROPLASTIC"/>
    <property type="match status" value="1"/>
</dbReference>
<name>A0A858PXS8_9RICK</name>
<dbReference type="GO" id="GO:0002100">
    <property type="term" value="P:tRNA wobble adenosine to inosine editing"/>
    <property type="evidence" value="ECO:0007669"/>
    <property type="project" value="UniProtKB-UniRule"/>
</dbReference>
<dbReference type="InterPro" id="IPR016192">
    <property type="entry name" value="APOBEC/CMP_deaminase_Zn-bd"/>
</dbReference>
<dbReference type="Proteomes" id="UP000500930">
    <property type="component" value="Chromosome"/>
</dbReference>
<dbReference type="PROSITE" id="PS00903">
    <property type="entry name" value="CYT_DCMP_DEAMINASES_1"/>
    <property type="match status" value="1"/>
</dbReference>
<evidence type="ECO:0000256" key="4">
    <source>
        <dbReference type="ARBA" id="ARBA00022801"/>
    </source>
</evidence>
<dbReference type="InterPro" id="IPR028883">
    <property type="entry name" value="tRNA_aden_deaminase"/>
</dbReference>
<evidence type="ECO:0000256" key="3">
    <source>
        <dbReference type="ARBA" id="ARBA00022723"/>
    </source>
</evidence>
<feature type="binding site" evidence="7">
    <location>
        <position position="106"/>
    </location>
    <ligand>
        <name>Zn(2+)</name>
        <dbReference type="ChEBI" id="CHEBI:29105"/>
        <note>catalytic</note>
    </ligand>
</feature>
<keyword evidence="10" id="KW-1185">Reference proteome</keyword>
<dbReference type="AlphaFoldDB" id="A0A858PXS8"/>
<comment type="function">
    <text evidence="7">Catalyzes the deamination of adenosine to inosine at the wobble position 34 of tRNA(Arg2).</text>
</comment>
<dbReference type="InterPro" id="IPR016193">
    <property type="entry name" value="Cytidine_deaminase-like"/>
</dbReference>
<sequence length="169" mass="18570">MPASNRIRSLYTALNFVVHVLSAMQASRHIRLAMEEALSSVEEVPVGAVVVKNGVVLSKAHNLTINNFDPTAHAEILAIKEACATLKTCILEGCDLYVTLEPCAMCAQAISFARIRRLYFGAYNEKLGGIENGAQVFKYCTHVPEVYGGYLERENAEILKGFFAKVRST</sequence>
<comment type="cofactor">
    <cofactor evidence="7">
        <name>Zn(2+)</name>
        <dbReference type="ChEBI" id="CHEBI:29105"/>
    </cofactor>
    <text evidence="7">Binds 1 zinc ion per subunit.</text>
</comment>
<keyword evidence="4 7" id="KW-0378">Hydrolase</keyword>
<comment type="similarity">
    <text evidence="1">Belongs to the cytidine and deoxycytidylate deaminase family. ADAT2 subfamily.</text>
</comment>
<reference evidence="9 10" key="1">
    <citation type="journal article" date="2020" name="Pathogens">
        <title>First Whole Genome Sequence of Anaplasma platys, an Obligate Intracellular Rickettsial Pathogen of Dogs.</title>
        <authorList>
            <person name="Llanes A."/>
            <person name="Rajeev S."/>
        </authorList>
    </citation>
    <scope>NUCLEOTIDE SEQUENCE [LARGE SCALE GENOMIC DNA]</scope>
    <source>
        <strain evidence="9 10">S3</strain>
    </source>
</reference>
<dbReference type="KEGG" id="aplt:ANPL_01375"/>
<keyword evidence="2 7" id="KW-0819">tRNA processing</keyword>
<evidence type="ECO:0000256" key="1">
    <source>
        <dbReference type="ARBA" id="ARBA00010669"/>
    </source>
</evidence>
<accession>A0A858PXS8</accession>
<comment type="subunit">
    <text evidence="7">Homodimer.</text>
</comment>
<dbReference type="SUPFAM" id="SSF53927">
    <property type="entry name" value="Cytidine deaminase-like"/>
    <property type="match status" value="1"/>
</dbReference>
<proteinExistence type="inferred from homology"/>
<evidence type="ECO:0000256" key="6">
    <source>
        <dbReference type="ARBA" id="ARBA00048045"/>
    </source>
</evidence>